<dbReference type="InterPro" id="IPR029058">
    <property type="entry name" value="AB_hydrolase_fold"/>
</dbReference>
<gene>
    <name evidence="2" type="ORF">DFR24_1816</name>
</gene>
<dbReference type="RefSeq" id="WP_133880917.1">
    <property type="nucleotide sequence ID" value="NZ_MWIN01000001.1"/>
</dbReference>
<dbReference type="PANTHER" id="PTHR47751">
    <property type="entry name" value="SUPERFAMILY HYDROLASE, PUTATIVE (AFU_ORTHOLOGUE AFUA_2G16580)-RELATED"/>
    <property type="match status" value="1"/>
</dbReference>
<evidence type="ECO:0000313" key="3">
    <source>
        <dbReference type="Proteomes" id="UP000295341"/>
    </source>
</evidence>
<dbReference type="SUPFAM" id="SSF53474">
    <property type="entry name" value="alpha/beta-Hydrolases"/>
    <property type="match status" value="1"/>
</dbReference>
<dbReference type="Gene3D" id="3.40.50.1820">
    <property type="entry name" value="alpha/beta hydrolase"/>
    <property type="match status" value="1"/>
</dbReference>
<organism evidence="2 3">
    <name type="scientific">Panacagrimonas perspica</name>
    <dbReference type="NCBI Taxonomy" id="381431"/>
    <lineage>
        <taxon>Bacteria</taxon>
        <taxon>Pseudomonadati</taxon>
        <taxon>Pseudomonadota</taxon>
        <taxon>Gammaproteobacteria</taxon>
        <taxon>Nevskiales</taxon>
        <taxon>Nevskiaceae</taxon>
        <taxon>Panacagrimonas</taxon>
    </lineage>
</organism>
<dbReference type="Proteomes" id="UP000295341">
    <property type="component" value="Unassembled WGS sequence"/>
</dbReference>
<reference evidence="2 3" key="1">
    <citation type="submission" date="2019-03" db="EMBL/GenBank/DDBJ databases">
        <title>Genomic Encyclopedia of Type Strains, Phase IV (KMG-IV): sequencing the most valuable type-strain genomes for metagenomic binning, comparative biology and taxonomic classification.</title>
        <authorList>
            <person name="Goeker M."/>
        </authorList>
    </citation>
    <scope>NUCLEOTIDE SEQUENCE [LARGE SCALE GENOMIC DNA]</scope>
    <source>
        <strain evidence="2 3">DSM 26377</strain>
    </source>
</reference>
<dbReference type="Gene3D" id="1.10.10.800">
    <property type="match status" value="1"/>
</dbReference>
<dbReference type="AlphaFoldDB" id="A0A4S3KAH6"/>
<protein>
    <recommendedName>
        <fullName evidence="1">Xaa-Pro dipeptidyl-peptidase-like domain-containing protein</fullName>
    </recommendedName>
</protein>
<dbReference type="Pfam" id="PF02129">
    <property type="entry name" value="Peptidase_S15"/>
    <property type="match status" value="1"/>
</dbReference>
<comment type="caution">
    <text evidence="2">The sequence shown here is derived from an EMBL/GenBank/DDBJ whole genome shotgun (WGS) entry which is preliminary data.</text>
</comment>
<name>A0A4S3KAH6_9GAMM</name>
<dbReference type="PANTHER" id="PTHR47751:SF2">
    <property type="entry name" value="DLTD N-TERMINAL DOMAIN PROTEIN (AFU_ORTHOLOGUE AFUA_8G00380)-RELATED"/>
    <property type="match status" value="1"/>
</dbReference>
<keyword evidence="3" id="KW-1185">Reference proteome</keyword>
<dbReference type="OrthoDB" id="9805123at2"/>
<proteinExistence type="predicted"/>
<evidence type="ECO:0000259" key="1">
    <source>
        <dbReference type="Pfam" id="PF02129"/>
    </source>
</evidence>
<dbReference type="GO" id="GO:0016787">
    <property type="term" value="F:hydrolase activity"/>
    <property type="evidence" value="ECO:0007669"/>
    <property type="project" value="InterPro"/>
</dbReference>
<accession>A0A4S3KAH6</accession>
<evidence type="ECO:0000313" key="2">
    <source>
        <dbReference type="EMBL" id="TDU32421.1"/>
    </source>
</evidence>
<sequence>MRTDIAFDAAGTTLRGWLYVPANASGPCPAVVMAHGLSALKEMGLDDYAEVFVAAGLAVLVYDNRNLGASDGTPRDEIDPVAQRRDYGHAITFAQSRPEIDPQRIGIWGTSYTGGLVLMAAALDRRVKAVVSQVPYISAFESTQKAMSAEARIEYRKMLEQDRWERASGAASRIVTVCEDDPEKPGDTTTRMSHRYFDHYVRTRGAPWPNRLTVNSLDLRQEYEAMPWMPRISPTPLLMIVAEEDRITATDIALRAFYAAREPKELLVIPGDHYIPYLDRFADSSGAARDFFVRHL</sequence>
<dbReference type="InterPro" id="IPR051411">
    <property type="entry name" value="Polyketide_trans_af380"/>
</dbReference>
<dbReference type="InterPro" id="IPR000383">
    <property type="entry name" value="Xaa-Pro-like_dom"/>
</dbReference>
<feature type="domain" description="Xaa-Pro dipeptidyl-peptidase-like" evidence="1">
    <location>
        <begin position="11"/>
        <end position="274"/>
    </location>
</feature>
<dbReference type="EMBL" id="SOBT01000008">
    <property type="protein sequence ID" value="TDU32421.1"/>
    <property type="molecule type" value="Genomic_DNA"/>
</dbReference>